<keyword evidence="1" id="KW-1133">Transmembrane helix</keyword>
<evidence type="ECO:0000313" key="3">
    <source>
        <dbReference type="Proteomes" id="UP000237000"/>
    </source>
</evidence>
<dbReference type="FunCoup" id="A0A2P5BM08">
    <property type="interactions" value="21"/>
</dbReference>
<dbReference type="Pfam" id="PF03140">
    <property type="entry name" value="DUF247"/>
    <property type="match status" value="1"/>
</dbReference>
<gene>
    <name evidence="2" type="ORF">TorRG33x02_316250</name>
</gene>
<dbReference type="PANTHER" id="PTHR31170:SF9">
    <property type="entry name" value="PROTEIN, PUTATIVE (DUF247)-RELATED"/>
    <property type="match status" value="1"/>
</dbReference>
<name>A0A2P5BM08_TREOI</name>
<keyword evidence="3" id="KW-1185">Reference proteome</keyword>
<dbReference type="EMBL" id="JXTC01000494">
    <property type="protein sequence ID" value="PON49828.1"/>
    <property type="molecule type" value="Genomic_DNA"/>
</dbReference>
<dbReference type="Proteomes" id="UP000237000">
    <property type="component" value="Unassembled WGS sequence"/>
</dbReference>
<dbReference type="PANTHER" id="PTHR31170">
    <property type="entry name" value="BNAC04G53230D PROTEIN"/>
    <property type="match status" value="1"/>
</dbReference>
<protein>
    <recommendedName>
        <fullName evidence="4">DUF247 domain protein</fullName>
    </recommendedName>
</protein>
<reference evidence="3" key="1">
    <citation type="submission" date="2016-06" db="EMBL/GenBank/DDBJ databases">
        <title>Parallel loss of symbiosis genes in relatives of nitrogen-fixing non-legume Parasponia.</title>
        <authorList>
            <person name="Van Velzen R."/>
            <person name="Holmer R."/>
            <person name="Bu F."/>
            <person name="Rutten L."/>
            <person name="Van Zeijl A."/>
            <person name="Liu W."/>
            <person name="Santuari L."/>
            <person name="Cao Q."/>
            <person name="Sharma T."/>
            <person name="Shen D."/>
            <person name="Roswanjaya Y."/>
            <person name="Wardhani T."/>
            <person name="Kalhor M.S."/>
            <person name="Jansen J."/>
            <person name="Van den Hoogen J."/>
            <person name="Gungor B."/>
            <person name="Hartog M."/>
            <person name="Hontelez J."/>
            <person name="Verver J."/>
            <person name="Yang W.-C."/>
            <person name="Schijlen E."/>
            <person name="Repin R."/>
            <person name="Schilthuizen M."/>
            <person name="Schranz E."/>
            <person name="Heidstra R."/>
            <person name="Miyata K."/>
            <person name="Fedorova E."/>
            <person name="Kohlen W."/>
            <person name="Bisseling T."/>
            <person name="Smit S."/>
            <person name="Geurts R."/>
        </authorList>
    </citation>
    <scope>NUCLEOTIDE SEQUENCE [LARGE SCALE GENOMIC DNA]</scope>
    <source>
        <strain evidence="3">cv. RG33-2</strain>
    </source>
</reference>
<accession>A0A2P5BM08</accession>
<evidence type="ECO:0008006" key="4">
    <source>
        <dbReference type="Google" id="ProtNLM"/>
    </source>
</evidence>
<evidence type="ECO:0000256" key="1">
    <source>
        <dbReference type="SAM" id="Phobius"/>
    </source>
</evidence>
<feature type="transmembrane region" description="Helical" evidence="1">
    <location>
        <begin position="453"/>
        <end position="474"/>
    </location>
</feature>
<dbReference type="InterPro" id="IPR004158">
    <property type="entry name" value="DUF247_pln"/>
</dbReference>
<dbReference type="STRING" id="63057.A0A2P5BM08"/>
<evidence type="ECO:0000313" key="2">
    <source>
        <dbReference type="EMBL" id="PON49828.1"/>
    </source>
</evidence>
<dbReference type="OrthoDB" id="591587at2759"/>
<dbReference type="InParanoid" id="A0A2P5BM08"/>
<organism evidence="2 3">
    <name type="scientific">Trema orientale</name>
    <name type="common">Charcoal tree</name>
    <name type="synonym">Celtis orientalis</name>
    <dbReference type="NCBI Taxonomy" id="63057"/>
    <lineage>
        <taxon>Eukaryota</taxon>
        <taxon>Viridiplantae</taxon>
        <taxon>Streptophyta</taxon>
        <taxon>Embryophyta</taxon>
        <taxon>Tracheophyta</taxon>
        <taxon>Spermatophyta</taxon>
        <taxon>Magnoliopsida</taxon>
        <taxon>eudicotyledons</taxon>
        <taxon>Gunneridae</taxon>
        <taxon>Pentapetalae</taxon>
        <taxon>rosids</taxon>
        <taxon>fabids</taxon>
        <taxon>Rosales</taxon>
        <taxon>Cannabaceae</taxon>
        <taxon>Trema</taxon>
    </lineage>
</organism>
<keyword evidence="1" id="KW-0812">Transmembrane</keyword>
<sequence>MKDSVTIEIPEVGNFSECKIFRVPRRLRSLNEKAFTPQIVSIGPFHHGKKELEGMESYKEKYCEKFLERTKTKKEELLSYTIKSKQSDKVKDTYAGTIKVINNFAEMILIDACFIFELFSRLDDENFKKDQDYILKTPWLLNTVAMDLILLENQLPFSFLKNLYGEATKESDNIKGDDCHDPKPRKVTEKKFHKSKFKSCFRNQSRDYNSDDLSKRGESSEPLINEGNKFLDLTVCFFHEVLGITADKDKEIEHFTDLVRLSWLPAERTESEQELSEEKEKIKRHNHLYSATKLDKAGLNFVLADSEKPVQPRLGDVRISSGPWYKYIPRCRSCKQLELSQLKIEDSTECLMRNVIALEHCLYPNHGYICDYIYLMNELIDTAEDVELLVKKKIVKNLLGSSQDAADLVNKLCDEMMQPKFIHSYLCKTLDDFYEGCWNNNMATIRRVYFKDLWTFSSSVVGLCVFILTIIVTIQQLSK</sequence>
<keyword evidence="1" id="KW-0472">Membrane</keyword>
<comment type="caution">
    <text evidence="2">The sequence shown here is derived from an EMBL/GenBank/DDBJ whole genome shotgun (WGS) entry which is preliminary data.</text>
</comment>
<dbReference type="AlphaFoldDB" id="A0A2P5BM08"/>
<proteinExistence type="predicted"/>